<dbReference type="GO" id="GO:0003743">
    <property type="term" value="F:translation initiation factor activity"/>
    <property type="evidence" value="ECO:0007669"/>
    <property type="project" value="UniProtKB-KW"/>
</dbReference>
<dbReference type="GO" id="GO:0016281">
    <property type="term" value="C:eukaryotic translation initiation factor 4F complex"/>
    <property type="evidence" value="ECO:0007669"/>
    <property type="project" value="TreeGrafter"/>
</dbReference>
<evidence type="ECO:0000313" key="3">
    <source>
        <dbReference type="EMBL" id="KAA6396263.1"/>
    </source>
</evidence>
<dbReference type="PANTHER" id="PTHR11960">
    <property type="entry name" value="EUKARYOTIC TRANSLATION INITIATION FACTOR 4E RELATED"/>
    <property type="match status" value="1"/>
</dbReference>
<dbReference type="InterPro" id="IPR023398">
    <property type="entry name" value="TIF_eIF4e-like"/>
</dbReference>
<evidence type="ECO:0000256" key="1">
    <source>
        <dbReference type="RuleBase" id="RU004374"/>
    </source>
</evidence>
<organism evidence="3 4">
    <name type="scientific">Streblomastix strix</name>
    <dbReference type="NCBI Taxonomy" id="222440"/>
    <lineage>
        <taxon>Eukaryota</taxon>
        <taxon>Metamonada</taxon>
        <taxon>Preaxostyla</taxon>
        <taxon>Oxymonadida</taxon>
        <taxon>Streblomastigidae</taxon>
        <taxon>Streblomastix</taxon>
    </lineage>
</organism>
<dbReference type="PANTHER" id="PTHR11960:SF18">
    <property type="entry name" value="EUKARYOTIC TRANSLATION INITIATION FACTOR 4E HOMOLOGOUS PROTEIN, ISOFORM B"/>
    <property type="match status" value="1"/>
</dbReference>
<comment type="caution">
    <text evidence="3">The sequence shown here is derived from an EMBL/GenBank/DDBJ whole genome shotgun (WGS) entry which is preliminary data.</text>
</comment>
<dbReference type="AlphaFoldDB" id="A0A5J4WN91"/>
<dbReference type="OrthoDB" id="590761at2759"/>
<comment type="similarity">
    <text evidence="1">Belongs to the eukaryotic initiation factor 4E family.</text>
</comment>
<protein>
    <recommendedName>
        <fullName evidence="5">Eukaryotic translation initiation factor 4E</fullName>
    </recommendedName>
</protein>
<evidence type="ECO:0000313" key="4">
    <source>
        <dbReference type="Proteomes" id="UP000324800"/>
    </source>
</evidence>
<evidence type="ECO:0000256" key="2">
    <source>
        <dbReference type="SAM" id="MobiDB-lite"/>
    </source>
</evidence>
<sequence length="211" mass="24326">MYAYLERIDKLQRPSVISFFVAGIRPAWEDEQNAKGGIFSLQVRDTMNSSKIWENLLLSLIGHQFSTTIGQQDVDYTEEITGIEVKNIHDKLNITVWNRSSQPGQVDDIKTILSQILKLPDKVRFDYKPNSRQKGPFPPNPRRNPSERDHEERGNRDFYQGSFGGGGYNRHDNRGDNRGYQYRGRGRQFDGERGRGRGNMHYQGAPKPPKE</sequence>
<feature type="region of interest" description="Disordered" evidence="2">
    <location>
        <begin position="124"/>
        <end position="211"/>
    </location>
</feature>
<dbReference type="Pfam" id="PF01652">
    <property type="entry name" value="IF4E"/>
    <property type="match status" value="1"/>
</dbReference>
<dbReference type="EMBL" id="SNRW01001472">
    <property type="protein sequence ID" value="KAA6396263.1"/>
    <property type="molecule type" value="Genomic_DNA"/>
</dbReference>
<accession>A0A5J4WN91</accession>
<keyword evidence="1" id="KW-0648">Protein biosynthesis</keyword>
<dbReference type="SUPFAM" id="SSF55418">
    <property type="entry name" value="eIF4e-like"/>
    <property type="match status" value="1"/>
</dbReference>
<evidence type="ECO:0008006" key="5">
    <source>
        <dbReference type="Google" id="ProtNLM"/>
    </source>
</evidence>
<dbReference type="InterPro" id="IPR001040">
    <property type="entry name" value="TIF_eIF_4E"/>
</dbReference>
<dbReference type="Gene3D" id="3.30.760.10">
    <property type="entry name" value="RNA Cap, Translation Initiation Factor Eif4e"/>
    <property type="match status" value="1"/>
</dbReference>
<name>A0A5J4WN91_9EUKA</name>
<keyword evidence="1" id="KW-0694">RNA-binding</keyword>
<reference evidence="3 4" key="1">
    <citation type="submission" date="2019-03" db="EMBL/GenBank/DDBJ databases">
        <title>Single cell metagenomics reveals metabolic interactions within the superorganism composed of flagellate Streblomastix strix and complex community of Bacteroidetes bacteria on its surface.</title>
        <authorList>
            <person name="Treitli S.C."/>
            <person name="Kolisko M."/>
            <person name="Husnik F."/>
            <person name="Keeling P."/>
            <person name="Hampl V."/>
        </authorList>
    </citation>
    <scope>NUCLEOTIDE SEQUENCE [LARGE SCALE GENOMIC DNA]</scope>
    <source>
        <strain evidence="3">ST1C</strain>
    </source>
</reference>
<feature type="compositionally biased region" description="Basic and acidic residues" evidence="2">
    <location>
        <begin position="144"/>
        <end position="156"/>
    </location>
</feature>
<proteinExistence type="inferred from homology"/>
<gene>
    <name evidence="3" type="ORF">EZS28_008217</name>
</gene>
<keyword evidence="1" id="KW-0396">Initiation factor</keyword>
<dbReference type="GO" id="GO:0000340">
    <property type="term" value="F:RNA 7-methylguanosine cap binding"/>
    <property type="evidence" value="ECO:0007669"/>
    <property type="project" value="TreeGrafter"/>
</dbReference>
<dbReference type="Proteomes" id="UP000324800">
    <property type="component" value="Unassembled WGS sequence"/>
</dbReference>